<keyword evidence="4" id="KW-0677">Repeat</keyword>
<dbReference type="Pfam" id="PF01424">
    <property type="entry name" value="R3H"/>
    <property type="match status" value="1"/>
</dbReference>
<dbReference type="KEGG" id="ngr:NAEGRDRAFT_51700"/>
<feature type="compositionally biased region" description="Polar residues" evidence="11">
    <location>
        <begin position="117"/>
        <end position="134"/>
    </location>
</feature>
<keyword evidence="16" id="KW-1185">Reference proteome</keyword>
<feature type="compositionally biased region" description="Basic and acidic residues" evidence="11">
    <location>
        <begin position="297"/>
        <end position="308"/>
    </location>
</feature>
<evidence type="ECO:0000256" key="7">
    <source>
        <dbReference type="ARBA" id="ARBA00023015"/>
    </source>
</evidence>
<dbReference type="eggNOG" id="KOG1952">
    <property type="taxonomic scope" value="Eukaryota"/>
</dbReference>
<comment type="similarity">
    <text evidence="2">Belongs to the NFX1 family.</text>
</comment>
<dbReference type="STRING" id="5762.D2VRK5"/>
<accession>D2VRK5</accession>
<evidence type="ECO:0000259" key="14">
    <source>
        <dbReference type="PROSITE" id="PS51061"/>
    </source>
</evidence>
<feature type="compositionally biased region" description="Basic residues" evidence="11">
    <location>
        <begin position="239"/>
        <end position="253"/>
    </location>
</feature>
<dbReference type="PANTHER" id="PTHR12360:SF12">
    <property type="entry name" value="TRANSCRIPTIONAL REPRESSOR NF-X1"/>
    <property type="match status" value="1"/>
</dbReference>
<dbReference type="PROSITE" id="PS50016">
    <property type="entry name" value="ZF_PHD_2"/>
    <property type="match status" value="1"/>
</dbReference>
<dbReference type="AlphaFoldDB" id="D2VRK5"/>
<evidence type="ECO:0000259" key="12">
    <source>
        <dbReference type="PROSITE" id="PS50016"/>
    </source>
</evidence>
<evidence type="ECO:0000256" key="8">
    <source>
        <dbReference type="ARBA" id="ARBA00023163"/>
    </source>
</evidence>
<feature type="compositionally biased region" description="Polar residues" evidence="11">
    <location>
        <begin position="42"/>
        <end position="51"/>
    </location>
</feature>
<feature type="region of interest" description="Disordered" evidence="11">
    <location>
        <begin position="931"/>
        <end position="970"/>
    </location>
</feature>
<feature type="domain" description="PHD-type" evidence="12">
    <location>
        <begin position="376"/>
        <end position="431"/>
    </location>
</feature>
<evidence type="ECO:0000256" key="2">
    <source>
        <dbReference type="ARBA" id="ARBA00007269"/>
    </source>
</evidence>
<keyword evidence="3" id="KW-0479">Metal-binding</keyword>
<dbReference type="CDD" id="cd16492">
    <property type="entry name" value="RING-CH-C4HC3_NFX1-like"/>
    <property type="match status" value="1"/>
</dbReference>
<feature type="compositionally biased region" description="Basic residues" evidence="11">
    <location>
        <begin position="147"/>
        <end position="158"/>
    </location>
</feature>
<evidence type="ECO:0000259" key="13">
    <source>
        <dbReference type="PROSITE" id="PS50089"/>
    </source>
</evidence>
<feature type="compositionally biased region" description="Polar residues" evidence="11">
    <location>
        <begin position="91"/>
        <end position="100"/>
    </location>
</feature>
<evidence type="ECO:0000313" key="15">
    <source>
        <dbReference type="EMBL" id="EFC40408.1"/>
    </source>
</evidence>
<dbReference type="InterPro" id="IPR001374">
    <property type="entry name" value="R3H_dom"/>
</dbReference>
<dbReference type="OrthoDB" id="6512771at2759"/>
<dbReference type="GO" id="GO:0000981">
    <property type="term" value="F:DNA-binding transcription factor activity, RNA polymerase II-specific"/>
    <property type="evidence" value="ECO:0007669"/>
    <property type="project" value="TreeGrafter"/>
</dbReference>
<feature type="compositionally biased region" description="Low complexity" evidence="11">
    <location>
        <begin position="68"/>
        <end position="90"/>
    </location>
</feature>
<comment type="subcellular location">
    <subcellularLocation>
        <location evidence="1">Nucleus</location>
    </subcellularLocation>
</comment>
<keyword evidence="6" id="KW-0862">Zinc</keyword>
<gene>
    <name evidence="15" type="ORF">NAEGRDRAFT_51700</name>
</gene>
<dbReference type="InterPro" id="IPR000967">
    <property type="entry name" value="Znf_NFX1"/>
</dbReference>
<dbReference type="Gene3D" id="3.30.1370.50">
    <property type="entry name" value="R3H-like domain"/>
    <property type="match status" value="1"/>
</dbReference>
<dbReference type="InterPro" id="IPR034078">
    <property type="entry name" value="NFX1_fam"/>
</dbReference>
<dbReference type="SUPFAM" id="SSF82708">
    <property type="entry name" value="R3H domain"/>
    <property type="match status" value="1"/>
</dbReference>
<dbReference type="VEuPathDB" id="AmoebaDB:NAEGRDRAFT_51700"/>
<dbReference type="SMART" id="SM00393">
    <property type="entry name" value="R3H"/>
    <property type="match status" value="1"/>
</dbReference>
<feature type="compositionally biased region" description="Low complexity" evidence="11">
    <location>
        <begin position="135"/>
        <end position="146"/>
    </location>
</feature>
<dbReference type="SUPFAM" id="SSF57850">
    <property type="entry name" value="RING/U-box"/>
    <property type="match status" value="1"/>
</dbReference>
<dbReference type="GeneID" id="8854847"/>
<feature type="compositionally biased region" description="Basic and acidic residues" evidence="11">
    <location>
        <begin position="931"/>
        <end position="947"/>
    </location>
</feature>
<keyword evidence="7" id="KW-0805">Transcription regulation</keyword>
<feature type="compositionally biased region" description="Low complexity" evidence="11">
    <location>
        <begin position="275"/>
        <end position="287"/>
    </location>
</feature>
<evidence type="ECO:0000256" key="1">
    <source>
        <dbReference type="ARBA" id="ARBA00004123"/>
    </source>
</evidence>
<evidence type="ECO:0000313" key="16">
    <source>
        <dbReference type="Proteomes" id="UP000006671"/>
    </source>
</evidence>
<feature type="region of interest" description="Disordered" evidence="11">
    <location>
        <begin position="1"/>
        <end position="326"/>
    </location>
</feature>
<keyword evidence="9" id="KW-0539">Nucleus</keyword>
<name>D2VRK5_NAEGR</name>
<evidence type="ECO:0000256" key="5">
    <source>
        <dbReference type="ARBA" id="ARBA00022771"/>
    </source>
</evidence>
<protein>
    <submittedName>
        <fullName evidence="15">Predicted protein</fullName>
    </submittedName>
</protein>
<dbReference type="PANTHER" id="PTHR12360">
    <property type="entry name" value="NUCLEAR TRANSCRIPTION FACTOR, X-BOX BINDING 1 NFX1"/>
    <property type="match status" value="1"/>
</dbReference>
<feature type="domain" description="RING-type" evidence="13">
    <location>
        <begin position="379"/>
        <end position="429"/>
    </location>
</feature>
<feature type="compositionally biased region" description="Low complexity" evidence="11">
    <location>
        <begin position="163"/>
        <end position="195"/>
    </location>
</feature>
<evidence type="ECO:0000256" key="9">
    <source>
        <dbReference type="ARBA" id="ARBA00023242"/>
    </source>
</evidence>
<dbReference type="PROSITE" id="PS51061">
    <property type="entry name" value="R3H"/>
    <property type="match status" value="1"/>
</dbReference>
<dbReference type="CDD" id="cd06008">
    <property type="entry name" value="NF-X1-zinc-finger"/>
    <property type="match status" value="4"/>
</dbReference>
<dbReference type="PROSITE" id="PS50089">
    <property type="entry name" value="ZF_RING_2"/>
    <property type="match status" value="1"/>
</dbReference>
<keyword evidence="8" id="KW-0804">Transcription</keyword>
<proteinExistence type="inferred from homology"/>
<evidence type="ECO:0000256" key="3">
    <source>
        <dbReference type="ARBA" id="ARBA00022723"/>
    </source>
</evidence>
<evidence type="ECO:0000256" key="11">
    <source>
        <dbReference type="SAM" id="MobiDB-lite"/>
    </source>
</evidence>
<feature type="domain" description="R3H" evidence="14">
    <location>
        <begin position="757"/>
        <end position="821"/>
    </location>
</feature>
<sequence>MSSQSNEANNQHDECCGGHHHHHQKNKQQAASLNINAKPFTFSETSGSSAEQAPKKKHSRKPFNKIPNNNNNNNNGMVQSSESSTTTSSSGNVNENNQTHSQEKPLKKKPFAKNKPNHQQVIDESNQQPPQGQESNSTPSSSSSSTKPKRNNKQAFKKSSHESATTSSVVDSSNNNSSASNAFSSNTTSVNNRPPRSARKPKPSATTTPINDQQQEEGNTVSSPIQQQVTSSTDGSAVSKRRQKFQNHPHAKTFVKPIVADDNSDTISTTASDVSNSTATSASSSNNNKKKKKNNKPKVEKQDSEQKKDSKKKNKKKHHDNDEDMFWSHSFSNAGAFSTKTTRTVYDKLKAAKLTEEEVEALPLQDKIMYQLTKQTYDCMVCSDNILRQHHTWSCTDCYRVFHLQCIKRWVSEKVETEDRNHWKCPGCNSAKIVNIPTDYLCFCGKIANPKVNLEVIPHSCGGLCGKVRSCPHPCTDFCHPGPCKECDLTRDVKCHCGKETFYSIKCNDPNYKNGASCGRVCGKLLSCRKHTCPNPCHQGPCEPCKEIINVECYCGHSNLQQGVSCHTYSHLNTSIAHREYNLFDIKKGEDDSTIYRTYSCNQTCKKLLPCGQHCCDRVCHYGKCIGHKISQWVKTTSQEEEEGIDEYIKKNGCYQQCRSILKCGHFCTLKCHPNQIKCMKCNAQVEVYCKCGRKFEKRTCDGKSREESDVIFLDCDEECRKIQRVKQLAEAFQIDYDKFELPEYTNELTDFARRNLHIIKNWEFEFDVLLTSDNKRASKQFTPMKRERRALLHELAEHYKFSSVSVDAEPNRSVIVTLGTQSKRPSILLSEVVTDPEKLRKLKEKIIEQEEKERKEEIKRYRKFKSNNQSNSPIDEDEWTSVKGKSSYQQEEKEDVLSRIVHAGNNAKNIKAQDVDKKLFTNSFGSFIEQDHHRDSNEQHEQEPVKVGDTLNWANEMEDEDSKVLEESL</sequence>
<feature type="compositionally biased region" description="Polar residues" evidence="11">
    <location>
        <begin position="265"/>
        <end position="274"/>
    </location>
</feature>
<evidence type="ECO:0000256" key="6">
    <source>
        <dbReference type="ARBA" id="ARBA00022833"/>
    </source>
</evidence>
<feature type="compositionally biased region" description="Basic residues" evidence="11">
    <location>
        <begin position="309"/>
        <end position="318"/>
    </location>
</feature>
<dbReference type="InterPro" id="IPR036867">
    <property type="entry name" value="R3H_dom_sf"/>
</dbReference>
<organism evidence="16">
    <name type="scientific">Naegleria gruberi</name>
    <name type="common">Amoeba</name>
    <dbReference type="NCBI Taxonomy" id="5762"/>
    <lineage>
        <taxon>Eukaryota</taxon>
        <taxon>Discoba</taxon>
        <taxon>Heterolobosea</taxon>
        <taxon>Tetramitia</taxon>
        <taxon>Eutetramitia</taxon>
        <taxon>Vahlkampfiidae</taxon>
        <taxon>Naegleria</taxon>
    </lineage>
</organism>
<dbReference type="InterPro" id="IPR019787">
    <property type="entry name" value="Znf_PHD-finger"/>
</dbReference>
<reference evidence="15 16" key="1">
    <citation type="journal article" date="2010" name="Cell">
        <title>The genome of Naegleria gruberi illuminates early eukaryotic versatility.</title>
        <authorList>
            <person name="Fritz-Laylin L.K."/>
            <person name="Prochnik S.E."/>
            <person name="Ginger M.L."/>
            <person name="Dacks J.B."/>
            <person name="Carpenter M.L."/>
            <person name="Field M.C."/>
            <person name="Kuo A."/>
            <person name="Paredez A."/>
            <person name="Chapman J."/>
            <person name="Pham J."/>
            <person name="Shu S."/>
            <person name="Neupane R."/>
            <person name="Cipriano M."/>
            <person name="Mancuso J."/>
            <person name="Tu H."/>
            <person name="Salamov A."/>
            <person name="Lindquist E."/>
            <person name="Shapiro H."/>
            <person name="Lucas S."/>
            <person name="Grigoriev I.V."/>
            <person name="Cande W.Z."/>
            <person name="Fulton C."/>
            <person name="Rokhsar D.S."/>
            <person name="Dawson S.C."/>
        </authorList>
    </citation>
    <scope>NUCLEOTIDE SEQUENCE [LARGE SCALE GENOMIC DNA]</scope>
    <source>
        <strain evidence="15 16">NEG-M</strain>
    </source>
</reference>
<dbReference type="Proteomes" id="UP000006671">
    <property type="component" value="Unassembled WGS sequence"/>
</dbReference>
<dbReference type="GO" id="GO:0005634">
    <property type="term" value="C:nucleus"/>
    <property type="evidence" value="ECO:0007669"/>
    <property type="project" value="UniProtKB-SubCell"/>
</dbReference>
<dbReference type="EMBL" id="GG738892">
    <property type="protein sequence ID" value="EFC40408.1"/>
    <property type="molecule type" value="Genomic_DNA"/>
</dbReference>
<evidence type="ECO:0000256" key="4">
    <source>
        <dbReference type="ARBA" id="ARBA00022737"/>
    </source>
</evidence>
<dbReference type="GO" id="GO:0000977">
    <property type="term" value="F:RNA polymerase II transcription regulatory region sequence-specific DNA binding"/>
    <property type="evidence" value="ECO:0007669"/>
    <property type="project" value="TreeGrafter"/>
</dbReference>
<feature type="compositionally biased region" description="Polar residues" evidence="11">
    <location>
        <begin position="206"/>
        <end position="236"/>
    </location>
</feature>
<dbReference type="SMART" id="SM00438">
    <property type="entry name" value="ZnF_NFX"/>
    <property type="match status" value="4"/>
</dbReference>
<dbReference type="RefSeq" id="XP_002673152.1">
    <property type="nucleotide sequence ID" value="XM_002673106.1"/>
</dbReference>
<evidence type="ECO:0000256" key="10">
    <source>
        <dbReference type="PROSITE-ProRule" id="PRU00175"/>
    </source>
</evidence>
<dbReference type="InParanoid" id="D2VRK5"/>
<dbReference type="InterPro" id="IPR001841">
    <property type="entry name" value="Znf_RING"/>
</dbReference>
<feature type="compositionally biased region" description="Basic residues" evidence="11">
    <location>
        <begin position="106"/>
        <end position="116"/>
    </location>
</feature>
<dbReference type="GO" id="GO:0008270">
    <property type="term" value="F:zinc ion binding"/>
    <property type="evidence" value="ECO:0007669"/>
    <property type="project" value="UniProtKB-KW"/>
</dbReference>
<keyword evidence="5 10" id="KW-0863">Zinc-finger</keyword>
<feature type="region of interest" description="Disordered" evidence="11">
    <location>
        <begin position="866"/>
        <end position="891"/>
    </location>
</feature>